<gene>
    <name evidence="14" type="ORF">A4U43_C06F2010</name>
</gene>
<dbReference type="Proteomes" id="UP000243459">
    <property type="component" value="Chromosome 6"/>
</dbReference>
<name>A0A5P1EIU4_ASPOF</name>
<dbReference type="CDD" id="cd14066">
    <property type="entry name" value="STKc_IRAK"/>
    <property type="match status" value="1"/>
</dbReference>
<keyword evidence="5" id="KW-0808">Transferase</keyword>
<feature type="compositionally biased region" description="Basic and acidic residues" evidence="12">
    <location>
        <begin position="365"/>
        <end position="379"/>
    </location>
</feature>
<proteinExistence type="inferred from homology"/>
<dbReference type="GO" id="GO:0005524">
    <property type="term" value="F:ATP binding"/>
    <property type="evidence" value="ECO:0007669"/>
    <property type="project" value="UniProtKB-UniRule"/>
</dbReference>
<dbReference type="FunFam" id="1.10.510.10:FF:000032">
    <property type="entry name" value="Serine/threonine-protein kinase PBS1"/>
    <property type="match status" value="1"/>
</dbReference>
<feature type="binding site" evidence="10">
    <location>
        <position position="109"/>
    </location>
    <ligand>
        <name>ATP</name>
        <dbReference type="ChEBI" id="CHEBI:30616"/>
    </ligand>
</feature>
<evidence type="ECO:0000256" key="8">
    <source>
        <dbReference type="ARBA" id="ARBA00022840"/>
    </source>
</evidence>
<sequence>MGCFCCFKQNTEANKQRLANNAREIRKGKTLANLVDNISLESATTKHRTVADEILQIENKNTNEARVFKYAELMKATDDFKEENLIGEGGFGRVYKGYLAEKKQEIAVKQLDKNGLQGNREFLVEVLMLNLLHHENLVNLIGYCAENGQRLLVYEYMKNGSLEDHLLDLPPNKKPLDWTTRIKIAIGAAKGLEYLHDVANPPVIYRDFKASNILLDENFESRLSDFGLAKVGPSGDKCHVSTRVMGTYGYCAPEYVLTGKLTKMSDVYSFGVVFLEIITGRRAVDTSRPSNEQHLIHWAEPLFRDKKRFIEMADPLLEGNFPTKALYQALAVAAMCLQEEASTRPLISDVVTALQYLSKNNKIQESSKDLSKRPSTDDKGNDDEDGGGEKRI</sequence>
<dbReference type="InterPro" id="IPR008271">
    <property type="entry name" value="Ser/Thr_kinase_AS"/>
</dbReference>
<dbReference type="PROSITE" id="PS50011">
    <property type="entry name" value="PROTEIN_KINASE_DOM"/>
    <property type="match status" value="1"/>
</dbReference>
<dbReference type="SUPFAM" id="SSF56112">
    <property type="entry name" value="Protein kinase-like (PK-like)"/>
    <property type="match status" value="1"/>
</dbReference>
<evidence type="ECO:0000256" key="10">
    <source>
        <dbReference type="PROSITE-ProRule" id="PRU10141"/>
    </source>
</evidence>
<dbReference type="Gene3D" id="1.10.510.10">
    <property type="entry name" value="Transferase(Phosphotransferase) domain 1"/>
    <property type="match status" value="1"/>
</dbReference>
<dbReference type="GO" id="GO:0004674">
    <property type="term" value="F:protein serine/threonine kinase activity"/>
    <property type="evidence" value="ECO:0007669"/>
    <property type="project" value="UniProtKB-KW"/>
</dbReference>
<comment type="similarity">
    <text evidence="2">Belongs to the protein kinase superfamily. Ser/Thr protein kinase family.</text>
</comment>
<keyword evidence="6 10" id="KW-0547">Nucleotide-binding</keyword>
<dbReference type="OMA" id="MADPLMG"/>
<dbReference type="PROSITE" id="PS00108">
    <property type="entry name" value="PROTEIN_KINASE_ST"/>
    <property type="match status" value="1"/>
</dbReference>
<keyword evidence="7" id="KW-0418">Kinase</keyword>
<dbReference type="Gene3D" id="3.30.200.20">
    <property type="entry name" value="Phosphorylase Kinase, domain 1"/>
    <property type="match status" value="1"/>
</dbReference>
<dbReference type="EMBL" id="CM007386">
    <property type="protein sequence ID" value="ONK65888.1"/>
    <property type="molecule type" value="Genomic_DNA"/>
</dbReference>
<evidence type="ECO:0000256" key="12">
    <source>
        <dbReference type="SAM" id="MobiDB-lite"/>
    </source>
</evidence>
<comment type="subcellular location">
    <subcellularLocation>
        <location evidence="1">Cell membrane</location>
        <topology evidence="1">Lipid-anchor</topology>
    </subcellularLocation>
</comment>
<dbReference type="InterPro" id="IPR011009">
    <property type="entry name" value="Kinase-like_dom_sf"/>
</dbReference>
<evidence type="ECO:0000256" key="6">
    <source>
        <dbReference type="ARBA" id="ARBA00022741"/>
    </source>
</evidence>
<keyword evidence="15" id="KW-1185">Reference proteome</keyword>
<evidence type="ECO:0000256" key="11">
    <source>
        <dbReference type="RuleBase" id="RU000304"/>
    </source>
</evidence>
<feature type="region of interest" description="Disordered" evidence="12">
    <location>
        <begin position="363"/>
        <end position="392"/>
    </location>
</feature>
<reference evidence="15" key="1">
    <citation type="journal article" date="2017" name="Nat. Commun.">
        <title>The asparagus genome sheds light on the origin and evolution of a young Y chromosome.</title>
        <authorList>
            <person name="Harkess A."/>
            <person name="Zhou J."/>
            <person name="Xu C."/>
            <person name="Bowers J.E."/>
            <person name="Van der Hulst R."/>
            <person name="Ayyampalayam S."/>
            <person name="Mercati F."/>
            <person name="Riccardi P."/>
            <person name="McKain M.R."/>
            <person name="Kakrana A."/>
            <person name="Tang H."/>
            <person name="Ray J."/>
            <person name="Groenendijk J."/>
            <person name="Arikit S."/>
            <person name="Mathioni S.M."/>
            <person name="Nakano M."/>
            <person name="Shan H."/>
            <person name="Telgmann-Rauber A."/>
            <person name="Kanno A."/>
            <person name="Yue Z."/>
            <person name="Chen H."/>
            <person name="Li W."/>
            <person name="Chen Y."/>
            <person name="Xu X."/>
            <person name="Zhang Y."/>
            <person name="Luo S."/>
            <person name="Chen H."/>
            <person name="Gao J."/>
            <person name="Mao Z."/>
            <person name="Pires J.C."/>
            <person name="Luo M."/>
            <person name="Kudrna D."/>
            <person name="Wing R.A."/>
            <person name="Meyers B.C."/>
            <person name="Yi K."/>
            <person name="Kong H."/>
            <person name="Lavrijsen P."/>
            <person name="Sunseri F."/>
            <person name="Falavigna A."/>
            <person name="Ye Y."/>
            <person name="Leebens-Mack J.H."/>
            <person name="Chen G."/>
        </authorList>
    </citation>
    <scope>NUCLEOTIDE SEQUENCE [LARGE SCALE GENOMIC DNA]</scope>
    <source>
        <strain evidence="15">cv. DH0086</strain>
    </source>
</reference>
<dbReference type="GO" id="GO:0090404">
    <property type="term" value="C:pollen tube tip"/>
    <property type="evidence" value="ECO:0007669"/>
    <property type="project" value="UniProtKB-ARBA"/>
</dbReference>
<evidence type="ECO:0000256" key="9">
    <source>
        <dbReference type="ARBA" id="ARBA00023136"/>
    </source>
</evidence>
<protein>
    <recommendedName>
        <fullName evidence="13">Protein kinase domain-containing protein</fullName>
    </recommendedName>
</protein>
<dbReference type="AlphaFoldDB" id="A0A5P1EIU4"/>
<accession>A0A5P1EIU4</accession>
<evidence type="ECO:0000313" key="15">
    <source>
        <dbReference type="Proteomes" id="UP000243459"/>
    </source>
</evidence>
<evidence type="ECO:0000256" key="3">
    <source>
        <dbReference type="ARBA" id="ARBA00022475"/>
    </source>
</evidence>
<keyword evidence="4 11" id="KW-0723">Serine/threonine-protein kinase</keyword>
<organism evidence="14 15">
    <name type="scientific">Asparagus officinalis</name>
    <name type="common">Garden asparagus</name>
    <dbReference type="NCBI Taxonomy" id="4686"/>
    <lineage>
        <taxon>Eukaryota</taxon>
        <taxon>Viridiplantae</taxon>
        <taxon>Streptophyta</taxon>
        <taxon>Embryophyta</taxon>
        <taxon>Tracheophyta</taxon>
        <taxon>Spermatophyta</taxon>
        <taxon>Magnoliopsida</taxon>
        <taxon>Liliopsida</taxon>
        <taxon>Asparagales</taxon>
        <taxon>Asparagaceae</taxon>
        <taxon>Asparagoideae</taxon>
        <taxon>Asparagus</taxon>
    </lineage>
</organism>
<evidence type="ECO:0000256" key="4">
    <source>
        <dbReference type="ARBA" id="ARBA00022527"/>
    </source>
</evidence>
<evidence type="ECO:0000256" key="7">
    <source>
        <dbReference type="ARBA" id="ARBA00022777"/>
    </source>
</evidence>
<dbReference type="PANTHER" id="PTHR47985">
    <property type="entry name" value="OS07G0668900 PROTEIN"/>
    <property type="match status" value="1"/>
</dbReference>
<dbReference type="FunFam" id="3.30.200.20:FF:000266">
    <property type="entry name" value="probable serine/threonine-protein kinase RLCKVII"/>
    <property type="match status" value="1"/>
</dbReference>
<evidence type="ECO:0000256" key="2">
    <source>
        <dbReference type="ARBA" id="ARBA00008684"/>
    </source>
</evidence>
<dbReference type="GO" id="GO:0005886">
    <property type="term" value="C:plasma membrane"/>
    <property type="evidence" value="ECO:0007669"/>
    <property type="project" value="UniProtKB-SubCell"/>
</dbReference>
<evidence type="ECO:0000259" key="13">
    <source>
        <dbReference type="PROSITE" id="PS50011"/>
    </source>
</evidence>
<evidence type="ECO:0000256" key="5">
    <source>
        <dbReference type="ARBA" id="ARBA00022679"/>
    </source>
</evidence>
<dbReference type="Pfam" id="PF00069">
    <property type="entry name" value="Pkinase"/>
    <property type="match status" value="1"/>
</dbReference>
<dbReference type="PROSITE" id="PS00107">
    <property type="entry name" value="PROTEIN_KINASE_ATP"/>
    <property type="match status" value="1"/>
</dbReference>
<dbReference type="InterPro" id="IPR017441">
    <property type="entry name" value="Protein_kinase_ATP_BS"/>
</dbReference>
<feature type="domain" description="Protein kinase" evidence="13">
    <location>
        <begin position="80"/>
        <end position="357"/>
    </location>
</feature>
<keyword evidence="8 10" id="KW-0067">ATP-binding</keyword>
<dbReference type="PANTHER" id="PTHR47985:SF39">
    <property type="entry name" value="SERINE_THREONINE-PROTEIN KINASE PBL23-RELATED"/>
    <property type="match status" value="1"/>
</dbReference>
<dbReference type="GO" id="GO:0010183">
    <property type="term" value="P:pollen tube guidance"/>
    <property type="evidence" value="ECO:0007669"/>
    <property type="project" value="UniProtKB-ARBA"/>
</dbReference>
<evidence type="ECO:0000313" key="14">
    <source>
        <dbReference type="EMBL" id="ONK65888.1"/>
    </source>
</evidence>
<dbReference type="Gramene" id="ONK65888">
    <property type="protein sequence ID" value="ONK65888"/>
    <property type="gene ID" value="A4U43_C06F2010"/>
</dbReference>
<keyword evidence="3" id="KW-1003">Cell membrane</keyword>
<evidence type="ECO:0000256" key="1">
    <source>
        <dbReference type="ARBA" id="ARBA00004193"/>
    </source>
</evidence>
<keyword evidence="9" id="KW-0472">Membrane</keyword>
<dbReference type="InterPro" id="IPR000719">
    <property type="entry name" value="Prot_kinase_dom"/>
</dbReference>